<gene>
    <name evidence="1" type="ORF">HPP92_004655</name>
</gene>
<evidence type="ECO:0000313" key="1">
    <source>
        <dbReference type="EMBL" id="KAG0493661.1"/>
    </source>
</evidence>
<dbReference type="EMBL" id="JADCNM010000002">
    <property type="protein sequence ID" value="KAG0493661.1"/>
    <property type="molecule type" value="Genomic_DNA"/>
</dbReference>
<evidence type="ECO:0000313" key="2">
    <source>
        <dbReference type="Proteomes" id="UP000639772"/>
    </source>
</evidence>
<dbReference type="OrthoDB" id="24670at2759"/>
<reference evidence="1 2" key="1">
    <citation type="journal article" date="2020" name="Nat. Food">
        <title>A phased Vanilla planifolia genome enables genetic improvement of flavour and production.</title>
        <authorList>
            <person name="Hasing T."/>
            <person name="Tang H."/>
            <person name="Brym M."/>
            <person name="Khazi F."/>
            <person name="Huang T."/>
            <person name="Chambers A.H."/>
        </authorList>
    </citation>
    <scope>NUCLEOTIDE SEQUENCE [LARGE SCALE GENOMIC DNA]</scope>
    <source>
        <tissue evidence="1">Leaf</tissue>
    </source>
</reference>
<organism evidence="1 2">
    <name type="scientific">Vanilla planifolia</name>
    <name type="common">Vanilla</name>
    <dbReference type="NCBI Taxonomy" id="51239"/>
    <lineage>
        <taxon>Eukaryota</taxon>
        <taxon>Viridiplantae</taxon>
        <taxon>Streptophyta</taxon>
        <taxon>Embryophyta</taxon>
        <taxon>Tracheophyta</taxon>
        <taxon>Spermatophyta</taxon>
        <taxon>Magnoliopsida</taxon>
        <taxon>Liliopsida</taxon>
        <taxon>Asparagales</taxon>
        <taxon>Orchidaceae</taxon>
        <taxon>Vanilloideae</taxon>
        <taxon>Vanilleae</taxon>
        <taxon>Vanilla</taxon>
    </lineage>
</organism>
<comment type="caution">
    <text evidence="1">The sequence shown here is derived from an EMBL/GenBank/DDBJ whole genome shotgun (WGS) entry which is preliminary data.</text>
</comment>
<accession>A0A835VEN5</accession>
<dbReference type="AlphaFoldDB" id="A0A835VEN5"/>
<name>A0A835VEN5_VANPL</name>
<protein>
    <submittedName>
        <fullName evidence="1">Uncharacterized protein</fullName>
    </submittedName>
</protein>
<proteinExistence type="predicted"/>
<sequence length="60" mass="6766">MATILLDSNQAGVEINQLQWSAAQPDWIGIAFSSKGKRYFGYCDCNVMESTQVIKDNRHD</sequence>
<dbReference type="Proteomes" id="UP000639772">
    <property type="component" value="Unassembled WGS sequence"/>
</dbReference>